<keyword evidence="3" id="KW-1185">Reference proteome</keyword>
<keyword evidence="1" id="KW-0812">Transmembrane</keyword>
<keyword evidence="1" id="KW-0472">Membrane</keyword>
<dbReference type="Proteomes" id="UP001500621">
    <property type="component" value="Unassembled WGS sequence"/>
</dbReference>
<proteinExistence type="predicted"/>
<evidence type="ECO:0008006" key="4">
    <source>
        <dbReference type="Google" id="ProtNLM"/>
    </source>
</evidence>
<dbReference type="RefSeq" id="WP_345262203.1">
    <property type="nucleotide sequence ID" value="NZ_BAABIM010000001.1"/>
</dbReference>
<gene>
    <name evidence="2" type="ORF">GCM10023226_02230</name>
</gene>
<evidence type="ECO:0000256" key="1">
    <source>
        <dbReference type="SAM" id="Phobius"/>
    </source>
</evidence>
<feature type="transmembrane region" description="Helical" evidence="1">
    <location>
        <begin position="20"/>
        <end position="43"/>
    </location>
</feature>
<keyword evidence="1" id="KW-1133">Transmembrane helix</keyword>
<organism evidence="2 3">
    <name type="scientific">Nocardioides nanhaiensis</name>
    <dbReference type="NCBI Taxonomy" id="1476871"/>
    <lineage>
        <taxon>Bacteria</taxon>
        <taxon>Bacillati</taxon>
        <taxon>Actinomycetota</taxon>
        <taxon>Actinomycetes</taxon>
        <taxon>Propionibacteriales</taxon>
        <taxon>Nocardioidaceae</taxon>
        <taxon>Nocardioides</taxon>
    </lineage>
</organism>
<dbReference type="EMBL" id="BAABIM010000001">
    <property type="protein sequence ID" value="GAA4669451.1"/>
    <property type="molecule type" value="Genomic_DNA"/>
</dbReference>
<sequence length="158" mass="16547">MTSTEPTWYRLTTRVSDAGSLRAALVVLVVVVVVGAAGVTAAAQAAAGSPRGIVARYERALGQIPADCDVLGDVATRAHADELAPLCLPTGDEADWVFGWPEGGEATTRTQVVSETEDGDTARVELFTVSTSPGSRVEARTTYVLERENGDWRVAGTG</sequence>
<evidence type="ECO:0000313" key="2">
    <source>
        <dbReference type="EMBL" id="GAA4669451.1"/>
    </source>
</evidence>
<accession>A0ABP8VPV3</accession>
<protein>
    <recommendedName>
        <fullName evidence="4">DUF4878 domain-containing protein</fullName>
    </recommendedName>
</protein>
<reference evidence="3" key="1">
    <citation type="journal article" date="2019" name="Int. J. Syst. Evol. Microbiol.">
        <title>The Global Catalogue of Microorganisms (GCM) 10K type strain sequencing project: providing services to taxonomists for standard genome sequencing and annotation.</title>
        <authorList>
            <consortium name="The Broad Institute Genomics Platform"/>
            <consortium name="The Broad Institute Genome Sequencing Center for Infectious Disease"/>
            <person name="Wu L."/>
            <person name="Ma J."/>
        </authorList>
    </citation>
    <scope>NUCLEOTIDE SEQUENCE [LARGE SCALE GENOMIC DNA]</scope>
    <source>
        <strain evidence="3">JCM 18127</strain>
    </source>
</reference>
<evidence type="ECO:0000313" key="3">
    <source>
        <dbReference type="Proteomes" id="UP001500621"/>
    </source>
</evidence>
<comment type="caution">
    <text evidence="2">The sequence shown here is derived from an EMBL/GenBank/DDBJ whole genome shotgun (WGS) entry which is preliminary data.</text>
</comment>
<name>A0ABP8VPV3_9ACTN</name>